<evidence type="ECO:0000313" key="1">
    <source>
        <dbReference type="EMBL" id="KCZ70782.1"/>
    </source>
</evidence>
<evidence type="ECO:0008006" key="3">
    <source>
        <dbReference type="Google" id="ProtNLM"/>
    </source>
</evidence>
<dbReference type="EMBL" id="JMIY01000007">
    <property type="protein sequence ID" value="KCZ70782.1"/>
    <property type="molecule type" value="Genomic_DNA"/>
</dbReference>
<sequence length="434" mass="48783">MDKGKKTVIIALLIVGLILVSGCFKRSNSEEEAPGALTPTDITVSDWNENAGSDLFEVKVAVLYERITDGALYGRSNDDVIKLLKKTKTDLIFRGFWRWRPVPDTRESAPEEVLKLGGTQTDLQAVLDYNYTYEDLKNAIAGIKQEMPDVIFVGAIPAQRINGIDKNDLTGEILDRDKTLEMALDPEKWGIAVSKKDAQKKLGEALGWSEGDAYYPDITNPNYQKFLVDMAKKQIDSGADAIWIDMLFTQAVIMERYTKDPDHPAVKESFEASSKIVDDIHDYGDSKGKYIYVGSWTDSINLPYPQPKLDFVTLSPTSDMIARKNLNMAEWSSRKARIREELGDVKIFVFIDWANDDSPLVTFSQKLSKTEQKEMLAEMHKFFKSEGMTFVLPLHGGFMGNNARVLSFGNSKVYDSVAPQFETFNTINEISSSE</sequence>
<accession>A0A062V050</accession>
<dbReference type="PROSITE" id="PS51257">
    <property type="entry name" value="PROKAR_LIPOPROTEIN"/>
    <property type="match status" value="1"/>
</dbReference>
<dbReference type="RefSeq" id="WP_048092678.1">
    <property type="nucleotide sequence ID" value="NZ_JMIY01000007.1"/>
</dbReference>
<proteinExistence type="predicted"/>
<name>A0A062V050_9EURY</name>
<evidence type="ECO:0000313" key="2">
    <source>
        <dbReference type="Proteomes" id="UP000027153"/>
    </source>
</evidence>
<protein>
    <recommendedName>
        <fullName evidence="3">DUF4015 domain-containing protein</fullName>
    </recommendedName>
</protein>
<keyword evidence="2" id="KW-1185">Reference proteome</keyword>
<dbReference type="AlphaFoldDB" id="A0A062V050"/>
<dbReference type="SUPFAM" id="SSF51445">
    <property type="entry name" value="(Trans)glycosidases"/>
    <property type="match status" value="1"/>
</dbReference>
<comment type="caution">
    <text evidence="1">The sequence shown here is derived from an EMBL/GenBank/DDBJ whole genome shotgun (WGS) entry which is preliminary data.</text>
</comment>
<dbReference type="Gene3D" id="3.20.20.80">
    <property type="entry name" value="Glycosidases"/>
    <property type="match status" value="1"/>
</dbReference>
<dbReference type="InterPro" id="IPR017853">
    <property type="entry name" value="GH"/>
</dbReference>
<organism evidence="1 2">
    <name type="scientific">Candidatus Methanoperedens nitratireducens</name>
    <dbReference type="NCBI Taxonomy" id="1392998"/>
    <lineage>
        <taxon>Archaea</taxon>
        <taxon>Methanobacteriati</taxon>
        <taxon>Methanobacteriota</taxon>
        <taxon>Stenosarchaea group</taxon>
        <taxon>Methanomicrobia</taxon>
        <taxon>Methanosarcinales</taxon>
        <taxon>ANME-2 cluster</taxon>
        <taxon>Candidatus Methanoperedentaceae</taxon>
        <taxon>Candidatus Methanoperedens</taxon>
    </lineage>
</organism>
<gene>
    <name evidence="1" type="ORF">ANME2D_02807</name>
</gene>
<dbReference type="OrthoDB" id="47173at224756"/>
<reference evidence="1 2" key="1">
    <citation type="journal article" date="2013" name="Nature">
        <title>Anaerobic oxidation of methane coupled to nitrate reduction in a novel archaeal lineage.</title>
        <authorList>
            <person name="Haroon M.F."/>
            <person name="Hu S."/>
            <person name="Shi Y."/>
            <person name="Imelfort M."/>
            <person name="Keller J."/>
            <person name="Hugenholtz P."/>
            <person name="Yuan Z."/>
            <person name="Tyson G.W."/>
        </authorList>
    </citation>
    <scope>NUCLEOTIDE SEQUENCE [LARGE SCALE GENOMIC DNA]</scope>
    <source>
        <strain evidence="1 2">ANME-2d</strain>
    </source>
</reference>
<dbReference type="Proteomes" id="UP000027153">
    <property type="component" value="Unassembled WGS sequence"/>
</dbReference>